<organism evidence="2 3">
    <name type="scientific">Peribacillus castrilensis</name>
    <dbReference type="NCBI Taxonomy" id="2897690"/>
    <lineage>
        <taxon>Bacteria</taxon>
        <taxon>Bacillati</taxon>
        <taxon>Bacillota</taxon>
        <taxon>Bacilli</taxon>
        <taxon>Bacillales</taxon>
        <taxon>Bacillaceae</taxon>
        <taxon>Peribacillus</taxon>
    </lineage>
</organism>
<dbReference type="InterPro" id="IPR007742">
    <property type="entry name" value="NosD_dom"/>
</dbReference>
<dbReference type="AlphaFoldDB" id="A0AAW9NRN7"/>
<evidence type="ECO:0000313" key="3">
    <source>
        <dbReference type="Proteomes" id="UP001307168"/>
    </source>
</evidence>
<reference evidence="2 3" key="1">
    <citation type="submission" date="2023-03" db="EMBL/GenBank/DDBJ databases">
        <title>Bacillus Genome Sequencing.</title>
        <authorList>
            <person name="Dunlap C."/>
        </authorList>
    </citation>
    <scope>NUCLEOTIDE SEQUENCE [LARGE SCALE GENOMIC DNA]</scope>
    <source>
        <strain evidence="2 3">B-41290</strain>
    </source>
</reference>
<dbReference type="Proteomes" id="UP001307168">
    <property type="component" value="Unassembled WGS sequence"/>
</dbReference>
<dbReference type="InterPro" id="IPR012334">
    <property type="entry name" value="Pectin_lyas_fold"/>
</dbReference>
<dbReference type="InterPro" id="IPR011050">
    <property type="entry name" value="Pectin_lyase_fold/virulence"/>
</dbReference>
<dbReference type="SUPFAM" id="SSF51126">
    <property type="entry name" value="Pectin lyase-like"/>
    <property type="match status" value="1"/>
</dbReference>
<dbReference type="Gene3D" id="2.160.20.10">
    <property type="entry name" value="Single-stranded right-handed beta-helix, Pectin lyase-like"/>
    <property type="match status" value="1"/>
</dbReference>
<gene>
    <name evidence="2" type="ORF">P4706_29440</name>
</gene>
<proteinExistence type="predicted"/>
<accession>A0AAW9NRN7</accession>
<sequence>MVFNPKEIDQLQFNREFRDTLKGNFDGLSNEIIDLDKKNKATEARLTSVILNPTGGGNPEVVAARMSREGEEHPTLYAHLTAMEGEILDNRAIIQELSEYIGRLKQKINIDEPVQRYFYVDGNWGWDENDGSSTFSAFKTIQKAIDTIPQETTGGEITIFIADDTYNEDVVILAKKGADIKIVGNQDVPTNVKIKSLYVENTNAYLNISGMEATTTTKHGFHYERSTYVNTNNCVAVKDKKASGMNGIYYSVSSGVVTGCTVSNNHNGIIANFNSRITVEANNTGINNTYGITSARSTLHKYNNNTVTGTSKNEYWYAGGLITNGGII</sequence>
<comment type="caution">
    <text evidence="2">The sequence shown here is derived from an EMBL/GenBank/DDBJ whole genome shotgun (WGS) entry which is preliminary data.</text>
</comment>
<dbReference type="EMBL" id="JARNBH010000066">
    <property type="protein sequence ID" value="MEC0277102.1"/>
    <property type="molecule type" value="Genomic_DNA"/>
</dbReference>
<name>A0AAW9NRN7_9BACI</name>
<dbReference type="RefSeq" id="WP_367408567.1">
    <property type="nucleotide sequence ID" value="NZ_JARNBH010000066.1"/>
</dbReference>
<evidence type="ECO:0000313" key="2">
    <source>
        <dbReference type="EMBL" id="MEC0277102.1"/>
    </source>
</evidence>
<protein>
    <submittedName>
        <fullName evidence="2">NosD domain-containing protein</fullName>
    </submittedName>
</protein>
<keyword evidence="3" id="KW-1185">Reference proteome</keyword>
<evidence type="ECO:0000259" key="1">
    <source>
        <dbReference type="Pfam" id="PF05048"/>
    </source>
</evidence>
<feature type="domain" description="Periplasmic copper-binding protein NosD beta helix" evidence="1">
    <location>
        <begin position="192"/>
        <end position="310"/>
    </location>
</feature>
<dbReference type="Pfam" id="PF05048">
    <property type="entry name" value="NosD"/>
    <property type="match status" value="1"/>
</dbReference>